<evidence type="ECO:0000256" key="7">
    <source>
        <dbReference type="ARBA" id="ARBA00023237"/>
    </source>
</evidence>
<protein>
    <submittedName>
        <fullName evidence="9">Outer membrane protein TolC</fullName>
    </submittedName>
</protein>
<evidence type="ECO:0000256" key="4">
    <source>
        <dbReference type="ARBA" id="ARBA00022452"/>
    </source>
</evidence>
<dbReference type="EMBL" id="FXTX01000003">
    <property type="protein sequence ID" value="SMP04633.1"/>
    <property type="molecule type" value="Genomic_DNA"/>
</dbReference>
<comment type="subcellular location">
    <subcellularLocation>
        <location evidence="1">Cell outer membrane</location>
    </subcellularLocation>
</comment>
<keyword evidence="5" id="KW-0812">Transmembrane</keyword>
<dbReference type="PANTHER" id="PTHR30026">
    <property type="entry name" value="OUTER MEMBRANE PROTEIN TOLC"/>
    <property type="match status" value="1"/>
</dbReference>
<organism evidence="9 10">
    <name type="scientific">Venenivibrio stagnispumantis</name>
    <dbReference type="NCBI Taxonomy" id="407998"/>
    <lineage>
        <taxon>Bacteria</taxon>
        <taxon>Pseudomonadati</taxon>
        <taxon>Aquificota</taxon>
        <taxon>Aquificia</taxon>
        <taxon>Aquificales</taxon>
        <taxon>Hydrogenothermaceae</taxon>
        <taxon>Venenivibrio</taxon>
    </lineage>
</organism>
<dbReference type="AlphaFoldDB" id="A0AA45WJV5"/>
<dbReference type="GO" id="GO:0015288">
    <property type="term" value="F:porin activity"/>
    <property type="evidence" value="ECO:0007669"/>
    <property type="project" value="TreeGrafter"/>
</dbReference>
<evidence type="ECO:0000256" key="1">
    <source>
        <dbReference type="ARBA" id="ARBA00004442"/>
    </source>
</evidence>
<dbReference type="GO" id="GO:0015562">
    <property type="term" value="F:efflux transmembrane transporter activity"/>
    <property type="evidence" value="ECO:0007669"/>
    <property type="project" value="InterPro"/>
</dbReference>
<dbReference type="Proteomes" id="UP001157947">
    <property type="component" value="Unassembled WGS sequence"/>
</dbReference>
<dbReference type="GO" id="GO:1990281">
    <property type="term" value="C:efflux pump complex"/>
    <property type="evidence" value="ECO:0007669"/>
    <property type="project" value="TreeGrafter"/>
</dbReference>
<name>A0AA45WJV5_9AQUI</name>
<evidence type="ECO:0000256" key="6">
    <source>
        <dbReference type="ARBA" id="ARBA00023136"/>
    </source>
</evidence>
<dbReference type="GO" id="GO:0009279">
    <property type="term" value="C:cell outer membrane"/>
    <property type="evidence" value="ECO:0007669"/>
    <property type="project" value="UniProtKB-SubCell"/>
</dbReference>
<dbReference type="SUPFAM" id="SSF56954">
    <property type="entry name" value="Outer membrane efflux proteins (OEP)"/>
    <property type="match status" value="1"/>
</dbReference>
<evidence type="ECO:0000256" key="2">
    <source>
        <dbReference type="ARBA" id="ARBA00007613"/>
    </source>
</evidence>
<evidence type="ECO:0000256" key="8">
    <source>
        <dbReference type="SAM" id="Coils"/>
    </source>
</evidence>
<feature type="coiled-coil region" evidence="8">
    <location>
        <begin position="316"/>
        <end position="357"/>
    </location>
</feature>
<comment type="similarity">
    <text evidence="2">Belongs to the outer membrane factor (OMF) (TC 1.B.17) family.</text>
</comment>
<evidence type="ECO:0000256" key="5">
    <source>
        <dbReference type="ARBA" id="ARBA00022692"/>
    </source>
</evidence>
<feature type="coiled-coil region" evidence="8">
    <location>
        <begin position="139"/>
        <end position="194"/>
    </location>
</feature>
<evidence type="ECO:0000256" key="3">
    <source>
        <dbReference type="ARBA" id="ARBA00022448"/>
    </source>
</evidence>
<keyword evidence="7" id="KW-0998">Cell outer membrane</keyword>
<dbReference type="RefSeq" id="WP_265133907.1">
    <property type="nucleotide sequence ID" value="NZ_FXTX01000003.1"/>
</dbReference>
<dbReference type="Pfam" id="PF02321">
    <property type="entry name" value="OEP"/>
    <property type="match status" value="2"/>
</dbReference>
<keyword evidence="10" id="KW-1185">Reference proteome</keyword>
<keyword evidence="6" id="KW-0472">Membrane</keyword>
<dbReference type="InterPro" id="IPR051906">
    <property type="entry name" value="TolC-like"/>
</dbReference>
<dbReference type="PANTHER" id="PTHR30026:SF20">
    <property type="entry name" value="OUTER MEMBRANE PROTEIN TOLC"/>
    <property type="match status" value="1"/>
</dbReference>
<reference evidence="9" key="1">
    <citation type="submission" date="2017-05" db="EMBL/GenBank/DDBJ databases">
        <authorList>
            <person name="Varghese N."/>
            <person name="Submissions S."/>
        </authorList>
    </citation>
    <scope>NUCLEOTIDE SEQUENCE</scope>
    <source>
        <strain evidence="9">DSM 18763</strain>
    </source>
</reference>
<gene>
    <name evidence="9" type="ORF">SAMN06264868_10323</name>
</gene>
<dbReference type="InterPro" id="IPR003423">
    <property type="entry name" value="OMP_efflux"/>
</dbReference>
<evidence type="ECO:0000313" key="9">
    <source>
        <dbReference type="EMBL" id="SMP04633.1"/>
    </source>
</evidence>
<keyword evidence="4" id="KW-1134">Transmembrane beta strand</keyword>
<keyword evidence="8" id="KW-0175">Coiled coil</keyword>
<keyword evidence="3" id="KW-0813">Transport</keyword>
<proteinExistence type="inferred from homology"/>
<accession>A0AA45WJV5</accession>
<comment type="caution">
    <text evidence="9">The sequence shown here is derived from an EMBL/GenBank/DDBJ whole genome shotgun (WGS) entry which is preliminary data.</text>
</comment>
<dbReference type="Gene3D" id="1.20.1600.10">
    <property type="entry name" value="Outer membrane efflux proteins (OEP)"/>
    <property type="match status" value="1"/>
</dbReference>
<sequence length="409" mass="47441">MKRLFITALIINLSYASTYEEVIQLATQRATDIKLSEEDIKKIEYQIKEAKSNLYPSLSITGSYTRWDPNYISGFTPKNQYNAKLTLSQTIFDQSIFETLNIAKKSLKLQNATKENVKINVIDTARRLYYDALYKKSVLKQKEENLKYWQENLKLVENKYQVGQVAKYDYMTAKAQYQSAISDLELAKANYEKSIIELKRFLFKEDLTPPEGELSKIDYNLDEDFDKLLEENPDIKVLKEQIAVQDSQIKLEEVANNPTVSFQANYQTNNIMKFPQNEEAWKKGYNFNISANMVIFDGFKKDSRVMQAKIDKTKYNIQLEDKKNSVKAQIKEALQDLNALQKQIDANKANLEASEEALRLSTERYKVGVANIVELLQSKSNYETAKLNYLTSIYSYNLRLFDLMKLIGK</sequence>
<evidence type="ECO:0000313" key="10">
    <source>
        <dbReference type="Proteomes" id="UP001157947"/>
    </source>
</evidence>